<protein>
    <submittedName>
        <fullName evidence="1">Uncharacterized protein</fullName>
    </submittedName>
</protein>
<dbReference type="EMBL" id="BQNB010011047">
    <property type="protein sequence ID" value="GJS85415.1"/>
    <property type="molecule type" value="Genomic_DNA"/>
</dbReference>
<proteinExistence type="predicted"/>
<accession>A0ABQ4Z6G4</accession>
<sequence length="86" mass="9305">MWGWREDDEGVAVMGVAVVEGDSGEGGFSGGCWCGGVYIGMRQEYVDEKGNDDGCGECHVALCGTSEVNRRLEEMDMGIRVDRHGE</sequence>
<name>A0ABQ4Z6G4_9ASTR</name>
<comment type="caution">
    <text evidence="1">The sequence shown here is derived from an EMBL/GenBank/DDBJ whole genome shotgun (WGS) entry which is preliminary data.</text>
</comment>
<evidence type="ECO:0000313" key="1">
    <source>
        <dbReference type="EMBL" id="GJS85415.1"/>
    </source>
</evidence>
<keyword evidence="2" id="KW-1185">Reference proteome</keyword>
<organism evidence="1 2">
    <name type="scientific">Tanacetum coccineum</name>
    <dbReference type="NCBI Taxonomy" id="301880"/>
    <lineage>
        <taxon>Eukaryota</taxon>
        <taxon>Viridiplantae</taxon>
        <taxon>Streptophyta</taxon>
        <taxon>Embryophyta</taxon>
        <taxon>Tracheophyta</taxon>
        <taxon>Spermatophyta</taxon>
        <taxon>Magnoliopsida</taxon>
        <taxon>eudicotyledons</taxon>
        <taxon>Gunneridae</taxon>
        <taxon>Pentapetalae</taxon>
        <taxon>asterids</taxon>
        <taxon>campanulids</taxon>
        <taxon>Asterales</taxon>
        <taxon>Asteraceae</taxon>
        <taxon>Asteroideae</taxon>
        <taxon>Anthemideae</taxon>
        <taxon>Anthemidinae</taxon>
        <taxon>Tanacetum</taxon>
    </lineage>
</organism>
<gene>
    <name evidence="1" type="ORF">Tco_0751956</name>
</gene>
<evidence type="ECO:0000313" key="2">
    <source>
        <dbReference type="Proteomes" id="UP001151760"/>
    </source>
</evidence>
<reference evidence="1" key="2">
    <citation type="submission" date="2022-01" db="EMBL/GenBank/DDBJ databases">
        <authorList>
            <person name="Yamashiro T."/>
            <person name="Shiraishi A."/>
            <person name="Satake H."/>
            <person name="Nakayama K."/>
        </authorList>
    </citation>
    <scope>NUCLEOTIDE SEQUENCE</scope>
</reference>
<dbReference type="Proteomes" id="UP001151760">
    <property type="component" value="Unassembled WGS sequence"/>
</dbReference>
<reference evidence="1" key="1">
    <citation type="journal article" date="2022" name="Int. J. Mol. Sci.">
        <title>Draft Genome of Tanacetum Coccineum: Genomic Comparison of Closely Related Tanacetum-Family Plants.</title>
        <authorList>
            <person name="Yamashiro T."/>
            <person name="Shiraishi A."/>
            <person name="Nakayama K."/>
            <person name="Satake H."/>
        </authorList>
    </citation>
    <scope>NUCLEOTIDE SEQUENCE</scope>
</reference>